<reference evidence="2 3" key="1">
    <citation type="submission" date="2017-10" db="EMBL/GenBank/DDBJ databases">
        <title>Complete genome sequence of Escherichia coli bacteriophage PGT2.</title>
        <authorList>
            <person name="Kulikov E.E."/>
            <person name="Golomidova A.K."/>
            <person name="Kudryavtseva A.V."/>
            <person name="Letarov A.V."/>
        </authorList>
    </citation>
    <scope>NUCLEOTIDE SEQUENCE [LARGE SCALE GENOMIC DNA]</scope>
</reference>
<feature type="region of interest" description="Disordered" evidence="1">
    <location>
        <begin position="1"/>
        <end position="20"/>
    </location>
</feature>
<evidence type="ECO:0000256" key="1">
    <source>
        <dbReference type="SAM" id="MobiDB-lite"/>
    </source>
</evidence>
<accession>A0A2D2W2R0</accession>
<dbReference type="Proteomes" id="UP000240674">
    <property type="component" value="Segment"/>
</dbReference>
<sequence>MFEAANDDHYNEKTAVEEAQKRQRDINMAYYTRVPPFYVFQQGAGVGVSFGYVTRYGYSRVGYASYSDAAEAAEAYSSEVER</sequence>
<proteinExistence type="predicted"/>
<evidence type="ECO:0000313" key="2">
    <source>
        <dbReference type="EMBL" id="ATS92427.1"/>
    </source>
</evidence>
<gene>
    <name evidence="2" type="ORF">PGT2_g00009</name>
</gene>
<name>A0A2D2W2R0_9CAUD</name>
<dbReference type="EMBL" id="MG201401">
    <property type="protein sequence ID" value="ATS92427.1"/>
    <property type="molecule type" value="Genomic_DNA"/>
</dbReference>
<keyword evidence="3" id="KW-1185">Reference proteome</keyword>
<evidence type="ECO:0000313" key="3">
    <source>
        <dbReference type="Proteomes" id="UP000240674"/>
    </source>
</evidence>
<organism evidence="2 3">
    <name type="scientific">Escherichia phage PGT2</name>
    <dbReference type="NCBI Taxonomy" id="2047782"/>
    <lineage>
        <taxon>Viruses</taxon>
        <taxon>Duplodnaviria</taxon>
        <taxon>Heunggongvirae</taxon>
        <taxon>Uroviricota</taxon>
        <taxon>Caudoviricetes</taxon>
        <taxon>Autographivirales</taxon>
        <taxon>Autonotataviridae</taxon>
        <taxon>Ermolevavirus</taxon>
        <taxon>Ermolevavirus PGT2</taxon>
    </lineage>
</organism>
<protein>
    <submittedName>
        <fullName evidence="2">Uncharacterized protein</fullName>
    </submittedName>
</protein>